<keyword evidence="5" id="KW-0804">Transcription</keyword>
<dbReference type="GO" id="GO:0006368">
    <property type="term" value="P:transcription elongation by RNA polymerase II"/>
    <property type="evidence" value="ECO:0007669"/>
    <property type="project" value="TreeGrafter"/>
</dbReference>
<gene>
    <name evidence="7" type="ORF">BGZ99_006881</name>
</gene>
<sequence>MTRTNAGNVRRLLRQRSRRSSMLQTATVFDCLACGLEKVVICKLNYDQMVGSLNCEVCFATYACNINHLETKVDVYHKWLDACEELNPDGRGRLRLPATPERTQQRQQQRHDQQRQQSHPRTQRPTLVSTGELKVDQTPSDTATALIPLRRASRASDPVPKVQHSSYTCQPRPTTLSSPPRDRDAPGAAARLGSRLQR</sequence>
<reference evidence="7" key="1">
    <citation type="journal article" date="2020" name="Fungal Divers.">
        <title>Resolving the Mortierellaceae phylogeny through synthesis of multi-gene phylogenetics and phylogenomics.</title>
        <authorList>
            <person name="Vandepol N."/>
            <person name="Liber J."/>
            <person name="Desiro A."/>
            <person name="Na H."/>
            <person name="Kennedy M."/>
            <person name="Barry K."/>
            <person name="Grigoriev I.V."/>
            <person name="Miller A.N."/>
            <person name="O'Donnell K."/>
            <person name="Stajich J.E."/>
            <person name="Bonito G."/>
        </authorList>
    </citation>
    <scope>NUCLEOTIDE SEQUENCE</scope>
    <source>
        <strain evidence="7">REB-010B</strain>
    </source>
</reference>
<dbReference type="PANTHER" id="PTHR20934">
    <property type="entry name" value="TRANSCRIPTION ELONGATION FACTOR 1 HOMOLOG"/>
    <property type="match status" value="1"/>
</dbReference>
<comment type="similarity">
    <text evidence="2 5">Belongs to the ELOF1 family.</text>
</comment>
<evidence type="ECO:0000256" key="3">
    <source>
        <dbReference type="ARBA" id="ARBA00022833"/>
    </source>
</evidence>
<dbReference type="InterPro" id="IPR007808">
    <property type="entry name" value="Elf1"/>
</dbReference>
<feature type="compositionally biased region" description="Polar residues" evidence="6">
    <location>
        <begin position="119"/>
        <end position="129"/>
    </location>
</feature>
<evidence type="ECO:0000256" key="6">
    <source>
        <dbReference type="SAM" id="MobiDB-lite"/>
    </source>
</evidence>
<dbReference type="GO" id="GO:0008270">
    <property type="term" value="F:zinc ion binding"/>
    <property type="evidence" value="ECO:0007669"/>
    <property type="project" value="UniProtKB-KW"/>
</dbReference>
<dbReference type="OrthoDB" id="445983at2759"/>
<keyword evidence="5" id="KW-0479">Metal-binding</keyword>
<keyword evidence="5" id="KW-0805">Transcription regulation</keyword>
<feature type="region of interest" description="Disordered" evidence="6">
    <location>
        <begin position="90"/>
        <end position="198"/>
    </location>
</feature>
<dbReference type="EMBL" id="JAAAIP010000048">
    <property type="protein sequence ID" value="KAG0327774.1"/>
    <property type="molecule type" value="Genomic_DNA"/>
</dbReference>
<evidence type="ECO:0000256" key="2">
    <source>
        <dbReference type="ARBA" id="ARBA00009730"/>
    </source>
</evidence>
<protein>
    <recommendedName>
        <fullName evidence="5">Transcription elongation factor 1 homolog</fullName>
    </recommendedName>
</protein>
<comment type="caution">
    <text evidence="7">The sequence shown here is derived from an EMBL/GenBank/DDBJ whole genome shotgun (WGS) entry which is preliminary data.</text>
</comment>
<dbReference type="SUPFAM" id="SSF57783">
    <property type="entry name" value="Zinc beta-ribbon"/>
    <property type="match status" value="1"/>
</dbReference>
<name>A0A9P6UZE7_9FUNG</name>
<evidence type="ECO:0000313" key="7">
    <source>
        <dbReference type="EMBL" id="KAG0327774.1"/>
    </source>
</evidence>
<keyword evidence="4 5" id="KW-0539">Nucleus</keyword>
<keyword evidence="5" id="KW-0863">Zinc-finger</keyword>
<keyword evidence="8" id="KW-1185">Reference proteome</keyword>
<dbReference type="AlphaFoldDB" id="A0A9P6UZE7"/>
<dbReference type="Proteomes" id="UP000738325">
    <property type="component" value="Unassembled WGS sequence"/>
</dbReference>
<keyword evidence="3 5" id="KW-0862">Zinc</keyword>
<evidence type="ECO:0000256" key="4">
    <source>
        <dbReference type="ARBA" id="ARBA00023242"/>
    </source>
</evidence>
<dbReference type="GO" id="GO:0008023">
    <property type="term" value="C:transcription elongation factor complex"/>
    <property type="evidence" value="ECO:0007669"/>
    <property type="project" value="TreeGrafter"/>
</dbReference>
<evidence type="ECO:0000313" key="8">
    <source>
        <dbReference type="Proteomes" id="UP000738325"/>
    </source>
</evidence>
<evidence type="ECO:0000256" key="1">
    <source>
        <dbReference type="ARBA" id="ARBA00004123"/>
    </source>
</evidence>
<dbReference type="InterPro" id="IPR038567">
    <property type="entry name" value="T_Elf1_sf"/>
</dbReference>
<comment type="subcellular location">
    <subcellularLocation>
        <location evidence="1 5">Nucleus</location>
    </subcellularLocation>
</comment>
<proteinExistence type="inferred from homology"/>
<comment type="function">
    <text evidence="5">Transcription elongation factor implicated in the maintenance of proper chromatin structure in actively transcribed regions.</text>
</comment>
<dbReference type="Gene3D" id="2.20.25.190">
    <property type="match status" value="1"/>
</dbReference>
<dbReference type="PANTHER" id="PTHR20934:SF0">
    <property type="entry name" value="TRANSCRIPTION ELONGATION FACTOR 1 HOMOLOG"/>
    <property type="match status" value="1"/>
</dbReference>
<dbReference type="GO" id="GO:0000993">
    <property type="term" value="F:RNA polymerase II complex binding"/>
    <property type="evidence" value="ECO:0007669"/>
    <property type="project" value="TreeGrafter"/>
</dbReference>
<dbReference type="Pfam" id="PF05129">
    <property type="entry name" value="Zn_ribbon_Elf1"/>
    <property type="match status" value="1"/>
</dbReference>
<accession>A0A9P6UZE7</accession>
<organism evidence="7 8">
    <name type="scientific">Dissophora globulifera</name>
    <dbReference type="NCBI Taxonomy" id="979702"/>
    <lineage>
        <taxon>Eukaryota</taxon>
        <taxon>Fungi</taxon>
        <taxon>Fungi incertae sedis</taxon>
        <taxon>Mucoromycota</taxon>
        <taxon>Mortierellomycotina</taxon>
        <taxon>Mortierellomycetes</taxon>
        <taxon>Mortierellales</taxon>
        <taxon>Mortierellaceae</taxon>
        <taxon>Dissophora</taxon>
    </lineage>
</organism>
<feature type="compositionally biased region" description="Polar residues" evidence="6">
    <location>
        <begin position="163"/>
        <end position="178"/>
    </location>
</feature>
<evidence type="ECO:0000256" key="5">
    <source>
        <dbReference type="RuleBase" id="RU364033"/>
    </source>
</evidence>